<organism evidence="2 3">
    <name type="scientific">Auxenochlorella protothecoides</name>
    <name type="common">Green microalga</name>
    <name type="synonym">Chlorella protothecoides</name>
    <dbReference type="NCBI Taxonomy" id="3075"/>
    <lineage>
        <taxon>Eukaryota</taxon>
        <taxon>Viridiplantae</taxon>
        <taxon>Chlorophyta</taxon>
        <taxon>core chlorophytes</taxon>
        <taxon>Trebouxiophyceae</taxon>
        <taxon>Chlorellales</taxon>
        <taxon>Chlorellaceae</taxon>
        <taxon>Auxenochlorella</taxon>
    </lineage>
</organism>
<dbReference type="Proteomes" id="UP000028924">
    <property type="component" value="Unassembled WGS sequence"/>
</dbReference>
<feature type="region of interest" description="Disordered" evidence="1">
    <location>
        <begin position="51"/>
        <end position="83"/>
    </location>
</feature>
<dbReference type="GeneID" id="23612574"/>
<gene>
    <name evidence="2" type="ORF">F751_1183</name>
</gene>
<keyword evidence="3" id="KW-1185">Reference proteome</keyword>
<dbReference type="KEGG" id="apro:F751_1183"/>
<accession>A0A087SNV2</accession>
<evidence type="ECO:0000313" key="2">
    <source>
        <dbReference type="EMBL" id="KFM27406.1"/>
    </source>
</evidence>
<proteinExistence type="predicted"/>
<evidence type="ECO:0000256" key="1">
    <source>
        <dbReference type="SAM" id="MobiDB-lite"/>
    </source>
</evidence>
<dbReference type="AlphaFoldDB" id="A0A087SNV2"/>
<protein>
    <submittedName>
        <fullName evidence="2">Uncharacterized protein</fullName>
    </submittedName>
</protein>
<evidence type="ECO:0000313" key="3">
    <source>
        <dbReference type="Proteomes" id="UP000028924"/>
    </source>
</evidence>
<dbReference type="OrthoDB" id="277542at2759"/>
<dbReference type="EMBL" id="KL662146">
    <property type="protein sequence ID" value="KFM27406.1"/>
    <property type="molecule type" value="Genomic_DNA"/>
</dbReference>
<dbReference type="eggNOG" id="ENOG502SBUV">
    <property type="taxonomic scope" value="Eukaryota"/>
</dbReference>
<reference evidence="2 3" key="1">
    <citation type="journal article" date="2014" name="BMC Genomics">
        <title>Oil accumulation mechanisms of the oleaginous microalga Chlorella protothecoides revealed through its genome, transcriptomes, and proteomes.</title>
        <authorList>
            <person name="Gao C."/>
            <person name="Wang Y."/>
            <person name="Shen Y."/>
            <person name="Yan D."/>
            <person name="He X."/>
            <person name="Dai J."/>
            <person name="Wu Q."/>
        </authorList>
    </citation>
    <scope>NUCLEOTIDE SEQUENCE [LARGE SCALE GENOMIC DNA]</scope>
    <source>
        <strain evidence="2 3">0710</strain>
    </source>
</reference>
<sequence>MFFSFFLSRTGSFRALMTREAADGMTDTLACRFCTVSLTVTRKPFHSLADPTHPRTFLGDRPRGPIFGARDEAAPTSPPVART</sequence>
<name>A0A087SNV2_AUXPR</name>
<feature type="compositionally biased region" description="Basic and acidic residues" evidence="1">
    <location>
        <begin position="58"/>
        <end position="73"/>
    </location>
</feature>
<dbReference type="RefSeq" id="XP_011400373.1">
    <property type="nucleotide sequence ID" value="XM_011402071.1"/>
</dbReference>